<dbReference type="AlphaFoldDB" id="A0AA35Q4N2"/>
<name>A0AA35Q4N2_9HYPO</name>
<dbReference type="EMBL" id="CABFNP030001245">
    <property type="protein sequence ID" value="CAI6093811.1"/>
    <property type="molecule type" value="Genomic_DNA"/>
</dbReference>
<protein>
    <submittedName>
        <fullName evidence="2">Uncharacterized protein</fullName>
    </submittedName>
</protein>
<feature type="region of interest" description="Disordered" evidence="1">
    <location>
        <begin position="29"/>
        <end position="142"/>
    </location>
</feature>
<dbReference type="Proteomes" id="UP001160390">
    <property type="component" value="Unassembled WGS sequence"/>
</dbReference>
<comment type="caution">
    <text evidence="2">The sequence shown here is derived from an EMBL/GenBank/DDBJ whole genome shotgun (WGS) entry which is preliminary data.</text>
</comment>
<evidence type="ECO:0000313" key="2">
    <source>
        <dbReference type="EMBL" id="CAI6093811.1"/>
    </source>
</evidence>
<evidence type="ECO:0000313" key="3">
    <source>
        <dbReference type="Proteomes" id="UP001160390"/>
    </source>
</evidence>
<gene>
    <name evidence="2" type="ORF">CCHLO57077_00000890</name>
</gene>
<keyword evidence="3" id="KW-1185">Reference proteome</keyword>
<accession>A0AA35Q4N2</accession>
<feature type="compositionally biased region" description="Basic and acidic residues" evidence="1">
    <location>
        <begin position="29"/>
        <end position="50"/>
    </location>
</feature>
<evidence type="ECO:0000256" key="1">
    <source>
        <dbReference type="SAM" id="MobiDB-lite"/>
    </source>
</evidence>
<sequence length="142" mass="16417">MGKRQPTSQSMVIDAMGVFWREYDDVKAWRSDETDQRGRERTMKRKQNERSRRRGASLLKHEREQRITRGEEKKEGKTHEMEMEMARQNQDHVGIATHRPRRKSPLASNSANRSERARRQTAGKSSVQASGKGLASQALRQG</sequence>
<proteinExistence type="predicted"/>
<feature type="compositionally biased region" description="Basic and acidic residues" evidence="1">
    <location>
        <begin position="59"/>
        <end position="85"/>
    </location>
</feature>
<reference evidence="2" key="1">
    <citation type="submission" date="2023-01" db="EMBL/GenBank/DDBJ databases">
        <authorList>
            <person name="Piombo E."/>
        </authorList>
    </citation>
    <scope>NUCLEOTIDE SEQUENCE</scope>
</reference>
<organism evidence="2 3">
    <name type="scientific">Clonostachys chloroleuca</name>
    <dbReference type="NCBI Taxonomy" id="1926264"/>
    <lineage>
        <taxon>Eukaryota</taxon>
        <taxon>Fungi</taxon>
        <taxon>Dikarya</taxon>
        <taxon>Ascomycota</taxon>
        <taxon>Pezizomycotina</taxon>
        <taxon>Sordariomycetes</taxon>
        <taxon>Hypocreomycetidae</taxon>
        <taxon>Hypocreales</taxon>
        <taxon>Bionectriaceae</taxon>
        <taxon>Clonostachys</taxon>
    </lineage>
</organism>